<name>A0ABS4CJT3_9ENTE</name>
<feature type="transmembrane region" description="Helical" evidence="1">
    <location>
        <begin position="133"/>
        <end position="153"/>
    </location>
</feature>
<evidence type="ECO:0000256" key="1">
    <source>
        <dbReference type="SAM" id="Phobius"/>
    </source>
</evidence>
<reference evidence="2 3" key="1">
    <citation type="submission" date="2020-12" db="EMBL/GenBank/DDBJ databases">
        <title>Vagococcus allomyrinae sp. nov. and Enterococcus lavae sp. nov., isolated from the larvae of Allomyrina dichotoma.</title>
        <authorList>
            <person name="Lee S.D."/>
        </authorList>
    </citation>
    <scope>NUCLEOTIDE SEQUENCE [LARGE SCALE GENOMIC DNA]</scope>
    <source>
        <strain evidence="2 3">BWM-S5</strain>
    </source>
</reference>
<feature type="transmembrane region" description="Helical" evidence="1">
    <location>
        <begin position="218"/>
        <end position="236"/>
    </location>
</feature>
<dbReference type="RefSeq" id="WP_209557668.1">
    <property type="nucleotide sequence ID" value="NZ_JAEDXU010000005.1"/>
</dbReference>
<evidence type="ECO:0000313" key="2">
    <source>
        <dbReference type="EMBL" id="MBP1046878.1"/>
    </source>
</evidence>
<dbReference type="InterPro" id="IPR008875">
    <property type="entry name" value="TraX"/>
</dbReference>
<keyword evidence="3" id="KW-1185">Reference proteome</keyword>
<dbReference type="Proteomes" id="UP000673375">
    <property type="component" value="Unassembled WGS sequence"/>
</dbReference>
<comment type="caution">
    <text evidence="2">The sequence shown here is derived from an EMBL/GenBank/DDBJ whole genome shotgun (WGS) entry which is preliminary data.</text>
</comment>
<gene>
    <name evidence="2" type="ORF">I6N96_11420</name>
</gene>
<proteinExistence type="predicted"/>
<sequence>MNTHIETGKRGLTTFDLKVLGITFMFIDHIHEMFALMGAPSWLDWFGRPVATLFFFISVEGFTHTRNKERYLKQLWLGFIVMNIGNYLVQHFFSLGNMGLMNNIFTDLFIAVLSMYGIELIKNGHKEKAFGKIIQGILCIVLPLVMSALVFMLMTNGSTMTPALILGYLFPTTLLAENSIMIYLATVLYLLRNNRLLQCLAIAIVSALYAGLDIQGMFTTNIQWMMVFAIVPILLYNGQKGKGMKQFFYLFYPAHIWLLYIIASVIYNHLY</sequence>
<keyword evidence="1" id="KW-0812">Transmembrane</keyword>
<dbReference type="Pfam" id="PF05857">
    <property type="entry name" value="TraX"/>
    <property type="match status" value="1"/>
</dbReference>
<feature type="transmembrane region" description="Helical" evidence="1">
    <location>
        <begin position="165"/>
        <end position="191"/>
    </location>
</feature>
<feature type="transmembrane region" description="Helical" evidence="1">
    <location>
        <begin position="75"/>
        <end position="93"/>
    </location>
</feature>
<keyword evidence="1" id="KW-0472">Membrane</keyword>
<keyword evidence="1" id="KW-1133">Transmembrane helix</keyword>
<feature type="transmembrane region" description="Helical" evidence="1">
    <location>
        <begin position="196"/>
        <end position="212"/>
    </location>
</feature>
<organism evidence="2 3">
    <name type="scientific">Enterococcus larvae</name>
    <dbReference type="NCBI Taxonomy" id="2794352"/>
    <lineage>
        <taxon>Bacteria</taxon>
        <taxon>Bacillati</taxon>
        <taxon>Bacillota</taxon>
        <taxon>Bacilli</taxon>
        <taxon>Lactobacillales</taxon>
        <taxon>Enterococcaceae</taxon>
        <taxon>Enterococcus</taxon>
    </lineage>
</organism>
<feature type="transmembrane region" description="Helical" evidence="1">
    <location>
        <begin position="248"/>
        <end position="267"/>
    </location>
</feature>
<protein>
    <recommendedName>
        <fullName evidence="4">TraX protein</fullName>
    </recommendedName>
</protein>
<dbReference type="EMBL" id="JAEDXU010000005">
    <property type="protein sequence ID" value="MBP1046878.1"/>
    <property type="molecule type" value="Genomic_DNA"/>
</dbReference>
<evidence type="ECO:0008006" key="4">
    <source>
        <dbReference type="Google" id="ProtNLM"/>
    </source>
</evidence>
<evidence type="ECO:0000313" key="3">
    <source>
        <dbReference type="Proteomes" id="UP000673375"/>
    </source>
</evidence>
<feature type="transmembrane region" description="Helical" evidence="1">
    <location>
        <begin position="99"/>
        <end position="121"/>
    </location>
</feature>
<accession>A0ABS4CJT3</accession>